<evidence type="ECO:0000313" key="2">
    <source>
        <dbReference type="EMBL" id="MBG9978435.1"/>
    </source>
</evidence>
<evidence type="ECO:0000259" key="1">
    <source>
        <dbReference type="PROSITE" id="PS51186"/>
    </source>
</evidence>
<dbReference type="InterPro" id="IPR016181">
    <property type="entry name" value="Acyl_CoA_acyltransferase"/>
</dbReference>
<keyword evidence="3" id="KW-0808">Transferase</keyword>
<dbReference type="AlphaFoldDB" id="A0A5R9DVF4"/>
<keyword evidence="5" id="KW-1185">Reference proteome</keyword>
<reference evidence="2 5" key="2">
    <citation type="submission" date="2020-07" db="EMBL/GenBank/DDBJ databases">
        <title>Facklamia lactis sp. nov., isolated from raw milk.</title>
        <authorList>
            <person name="Doll E.V."/>
            <person name="Huptas C."/>
            <person name="Staib L."/>
            <person name="Wenning M."/>
            <person name="Scherer S."/>
        </authorList>
    </citation>
    <scope>NUCLEOTIDE SEQUENCE [LARGE SCALE GENOMIC DNA]</scope>
    <source>
        <strain evidence="2 5">DSM 104272</strain>
    </source>
</reference>
<dbReference type="EMBL" id="VBSP01000026">
    <property type="protein sequence ID" value="TLQ40616.1"/>
    <property type="molecule type" value="Genomic_DNA"/>
</dbReference>
<protein>
    <submittedName>
        <fullName evidence="3">GNAT family N-acetyltransferase</fullName>
    </submittedName>
</protein>
<dbReference type="GO" id="GO:0004343">
    <property type="term" value="F:glucosamine 6-phosphate N-acetyltransferase activity"/>
    <property type="evidence" value="ECO:0007669"/>
    <property type="project" value="TreeGrafter"/>
</dbReference>
<feature type="domain" description="N-acetyltransferase" evidence="1">
    <location>
        <begin position="4"/>
        <end position="148"/>
    </location>
</feature>
<organism evidence="3 4">
    <name type="scientific">Ruoffia tabacinasalis</name>
    <dbReference type="NCBI Taxonomy" id="87458"/>
    <lineage>
        <taxon>Bacteria</taxon>
        <taxon>Bacillati</taxon>
        <taxon>Bacillota</taxon>
        <taxon>Bacilli</taxon>
        <taxon>Lactobacillales</taxon>
        <taxon>Aerococcaceae</taxon>
        <taxon>Ruoffia</taxon>
    </lineage>
</organism>
<proteinExistence type="predicted"/>
<name>A0A5R9DVF4_9LACT</name>
<dbReference type="Gene3D" id="3.40.630.30">
    <property type="match status" value="1"/>
</dbReference>
<accession>A0A5R9DVF4</accession>
<comment type="caution">
    <text evidence="3">The sequence shown here is derived from an EMBL/GenBank/DDBJ whole genome shotgun (WGS) entry which is preliminary data.</text>
</comment>
<dbReference type="InterPro" id="IPR039143">
    <property type="entry name" value="GNPNAT1-like"/>
</dbReference>
<dbReference type="SUPFAM" id="SSF55729">
    <property type="entry name" value="Acyl-CoA N-acyltransferases (Nat)"/>
    <property type="match status" value="1"/>
</dbReference>
<evidence type="ECO:0000313" key="4">
    <source>
        <dbReference type="Proteomes" id="UP000306420"/>
    </source>
</evidence>
<dbReference type="Proteomes" id="UP000306420">
    <property type="component" value="Unassembled WGS sequence"/>
</dbReference>
<dbReference type="OrthoDB" id="9796171at2"/>
<reference evidence="3 4" key="1">
    <citation type="submission" date="2019-05" db="EMBL/GenBank/DDBJ databases">
        <title>The metagenome of a microbial culture collection derived from dairy environment covers the genomic content of the human microbiome.</title>
        <authorList>
            <person name="Roder T."/>
            <person name="Wuthrich D."/>
            <person name="Sattari Z."/>
            <person name="Von Ah U."/>
            <person name="Bar C."/>
            <person name="Ronchi F."/>
            <person name="Macpherson A.J."/>
            <person name="Ganal-Vonarburg S.C."/>
            <person name="Bruggmann R."/>
            <person name="Vergeres G."/>
        </authorList>
    </citation>
    <scope>NUCLEOTIDE SEQUENCE [LARGE SCALE GENOMIC DNA]</scope>
    <source>
        <strain evidence="3 4">FAM 24227</strain>
    </source>
</reference>
<dbReference type="Pfam" id="PF00583">
    <property type="entry name" value="Acetyltransf_1"/>
    <property type="match status" value="1"/>
</dbReference>
<dbReference type="EMBL" id="JACCEL010000013">
    <property type="protein sequence ID" value="MBG9978435.1"/>
    <property type="molecule type" value="Genomic_DNA"/>
</dbReference>
<dbReference type="PANTHER" id="PTHR13355">
    <property type="entry name" value="GLUCOSAMINE 6-PHOSPHATE N-ACETYLTRANSFERASE"/>
    <property type="match status" value="1"/>
</dbReference>
<dbReference type="InterPro" id="IPR000182">
    <property type="entry name" value="GNAT_dom"/>
</dbReference>
<dbReference type="RefSeq" id="WP_138404836.1">
    <property type="nucleotide sequence ID" value="NZ_JACCEL010000013.1"/>
</dbReference>
<evidence type="ECO:0000313" key="3">
    <source>
        <dbReference type="EMBL" id="TLQ40616.1"/>
    </source>
</evidence>
<gene>
    <name evidence="3" type="ORF">FEZ33_07755</name>
    <name evidence="2" type="ORF">HYQ42_06510</name>
</gene>
<dbReference type="Proteomes" id="UP000823401">
    <property type="component" value="Unassembled WGS sequence"/>
</dbReference>
<dbReference type="PROSITE" id="PS51186">
    <property type="entry name" value="GNAT"/>
    <property type="match status" value="1"/>
</dbReference>
<dbReference type="PANTHER" id="PTHR13355:SF11">
    <property type="entry name" value="GLUCOSAMINE 6-PHOSPHATE N-ACETYLTRANSFERASE"/>
    <property type="match status" value="1"/>
</dbReference>
<evidence type="ECO:0000313" key="5">
    <source>
        <dbReference type="Proteomes" id="UP000823401"/>
    </source>
</evidence>
<dbReference type="CDD" id="cd04301">
    <property type="entry name" value="NAT_SF"/>
    <property type="match status" value="1"/>
</dbReference>
<sequence length="148" mass="17098">MKFTWVLDGDTSKLKDAFDIRKKVFIYEQNVDPGLELDGLDQQLIHLIGYIDNRPVATARINLNDAKTKAKIQRVAVLKEQRGQRLGFKLMEEIERWARETNPSIEVLSLSAQDPAIPFYEKLNYAITNEEGYLDANIPHHDMEKQIN</sequence>